<dbReference type="Proteomes" id="UP001153954">
    <property type="component" value="Unassembled WGS sequence"/>
</dbReference>
<dbReference type="EMBL" id="CAKOGL010000013">
    <property type="protein sequence ID" value="CAH2093605.1"/>
    <property type="molecule type" value="Genomic_DNA"/>
</dbReference>
<evidence type="ECO:0000313" key="4">
    <source>
        <dbReference type="Proteomes" id="UP001153954"/>
    </source>
</evidence>
<gene>
    <name evidence="3" type="ORF">EEDITHA_LOCUS9256</name>
</gene>
<dbReference type="GO" id="GO:0005634">
    <property type="term" value="C:nucleus"/>
    <property type="evidence" value="ECO:0007669"/>
    <property type="project" value="TreeGrafter"/>
</dbReference>
<feature type="region of interest" description="Disordered" evidence="1">
    <location>
        <begin position="62"/>
        <end position="93"/>
    </location>
</feature>
<dbReference type="GO" id="GO:0015074">
    <property type="term" value="P:DNA integration"/>
    <property type="evidence" value="ECO:0007669"/>
    <property type="project" value="TreeGrafter"/>
</dbReference>
<dbReference type="GO" id="GO:0046975">
    <property type="term" value="F:histone H3K36 methyltransferase activity"/>
    <property type="evidence" value="ECO:0007669"/>
    <property type="project" value="TreeGrafter"/>
</dbReference>
<dbReference type="PANTHER" id="PTHR46060">
    <property type="entry name" value="MARINER MOS1 TRANSPOSASE-LIKE PROTEIN"/>
    <property type="match status" value="1"/>
</dbReference>
<dbReference type="GO" id="GO:0000014">
    <property type="term" value="F:single-stranded DNA endodeoxyribonuclease activity"/>
    <property type="evidence" value="ECO:0007669"/>
    <property type="project" value="TreeGrafter"/>
</dbReference>
<dbReference type="GO" id="GO:0035861">
    <property type="term" value="C:site of double-strand break"/>
    <property type="evidence" value="ECO:0007669"/>
    <property type="project" value="TreeGrafter"/>
</dbReference>
<accession>A0AAU9U9U6</accession>
<evidence type="ECO:0000256" key="1">
    <source>
        <dbReference type="SAM" id="MobiDB-lite"/>
    </source>
</evidence>
<keyword evidence="4" id="KW-1185">Reference proteome</keyword>
<dbReference type="GO" id="GO:0044774">
    <property type="term" value="P:mitotic DNA integrity checkpoint signaling"/>
    <property type="evidence" value="ECO:0007669"/>
    <property type="project" value="TreeGrafter"/>
</dbReference>
<feature type="compositionally biased region" description="Basic and acidic residues" evidence="1">
    <location>
        <begin position="73"/>
        <end position="87"/>
    </location>
</feature>
<dbReference type="GO" id="GO:0031297">
    <property type="term" value="P:replication fork processing"/>
    <property type="evidence" value="ECO:0007669"/>
    <property type="project" value="TreeGrafter"/>
</dbReference>
<dbReference type="PANTHER" id="PTHR46060:SF2">
    <property type="entry name" value="HISTONE-LYSINE N-METHYLTRANSFERASE SETMAR"/>
    <property type="match status" value="1"/>
</dbReference>
<dbReference type="Gene3D" id="1.10.10.1450">
    <property type="match status" value="1"/>
</dbReference>
<reference evidence="3" key="1">
    <citation type="submission" date="2022-03" db="EMBL/GenBank/DDBJ databases">
        <authorList>
            <person name="Tunstrom K."/>
        </authorList>
    </citation>
    <scope>NUCLEOTIDE SEQUENCE</scope>
</reference>
<dbReference type="GO" id="GO:0042800">
    <property type="term" value="F:histone H3K4 methyltransferase activity"/>
    <property type="evidence" value="ECO:0007669"/>
    <property type="project" value="TreeGrafter"/>
</dbReference>
<dbReference type="GO" id="GO:0000793">
    <property type="term" value="C:condensed chromosome"/>
    <property type="evidence" value="ECO:0007669"/>
    <property type="project" value="TreeGrafter"/>
</dbReference>
<dbReference type="GO" id="GO:0000729">
    <property type="term" value="P:DNA double-strand break processing"/>
    <property type="evidence" value="ECO:0007669"/>
    <property type="project" value="TreeGrafter"/>
</dbReference>
<comment type="caution">
    <text evidence="3">The sequence shown here is derived from an EMBL/GenBank/DDBJ whole genome shotgun (WGS) entry which is preliminary data.</text>
</comment>
<dbReference type="GO" id="GO:0003690">
    <property type="term" value="F:double-stranded DNA binding"/>
    <property type="evidence" value="ECO:0007669"/>
    <property type="project" value="TreeGrafter"/>
</dbReference>
<proteinExistence type="predicted"/>
<name>A0AAU9U9U6_EUPED</name>
<dbReference type="GO" id="GO:0044547">
    <property type="term" value="F:DNA topoisomerase binding"/>
    <property type="evidence" value="ECO:0007669"/>
    <property type="project" value="TreeGrafter"/>
</dbReference>
<feature type="domain" description="Mos1 transposase HTH" evidence="2">
    <location>
        <begin position="13"/>
        <end position="58"/>
    </location>
</feature>
<evidence type="ECO:0000259" key="2">
    <source>
        <dbReference type="Pfam" id="PF17906"/>
    </source>
</evidence>
<dbReference type="InterPro" id="IPR052709">
    <property type="entry name" value="Transposase-MT_Hybrid"/>
</dbReference>
<dbReference type="AlphaFoldDB" id="A0AAU9U9U6"/>
<dbReference type="GO" id="GO:0003697">
    <property type="term" value="F:single-stranded DNA binding"/>
    <property type="evidence" value="ECO:0007669"/>
    <property type="project" value="TreeGrafter"/>
</dbReference>
<protein>
    <recommendedName>
        <fullName evidence="2">Mos1 transposase HTH domain-containing protein</fullName>
    </recommendedName>
</protein>
<organism evidence="3 4">
    <name type="scientific">Euphydryas editha</name>
    <name type="common">Edith's checkerspot</name>
    <dbReference type="NCBI Taxonomy" id="104508"/>
    <lineage>
        <taxon>Eukaryota</taxon>
        <taxon>Metazoa</taxon>
        <taxon>Ecdysozoa</taxon>
        <taxon>Arthropoda</taxon>
        <taxon>Hexapoda</taxon>
        <taxon>Insecta</taxon>
        <taxon>Pterygota</taxon>
        <taxon>Neoptera</taxon>
        <taxon>Endopterygota</taxon>
        <taxon>Lepidoptera</taxon>
        <taxon>Glossata</taxon>
        <taxon>Ditrysia</taxon>
        <taxon>Papilionoidea</taxon>
        <taxon>Nymphalidae</taxon>
        <taxon>Nymphalinae</taxon>
        <taxon>Euphydryas</taxon>
    </lineage>
</organism>
<evidence type="ECO:0000313" key="3">
    <source>
        <dbReference type="EMBL" id="CAH2093605.1"/>
    </source>
</evidence>
<dbReference type="Pfam" id="PF17906">
    <property type="entry name" value="HTH_48"/>
    <property type="match status" value="1"/>
</dbReference>
<dbReference type="InterPro" id="IPR041426">
    <property type="entry name" value="Mos1_HTH"/>
</dbReference>
<dbReference type="GO" id="GO:0006303">
    <property type="term" value="P:double-strand break repair via nonhomologous end joining"/>
    <property type="evidence" value="ECO:0007669"/>
    <property type="project" value="TreeGrafter"/>
</dbReference>
<sequence length="93" mass="10929">MSDKINLNKCGKRQCLLYDFLLGLSAAESCRRICAAFDQDAVTNERTARWWFDRFRSRNYSLEDKPRPSRSTEIVDKELRRVVESNPRKQSAN</sequence>